<dbReference type="Gene3D" id="2.40.320.10">
    <property type="entry name" value="Hypothetical Protein Pfu-838710-001"/>
    <property type="match status" value="1"/>
</dbReference>
<dbReference type="STRING" id="1977882.B9T28_04805"/>
<dbReference type="InterPro" id="IPR038186">
    <property type="entry name" value="CHAD_dom_sf"/>
</dbReference>
<sequence length="495" mass="57164">MVEVELKFQIPEARRNAILKAIDPKKSEIIQLQAKYYDTEDRQLAQHGVALRQRLEGTQWVQTLKTAGKSHLHRFEDNHVLTPIQNNIDEDTTAWSPVLNLEIYHHNPEAQAILKNALGETQYPLQQQFETDIQRTCRVIQFEDAEIEISLDIGEVRTDSARQEIHEVEFELKTGSVQSLLAFSFEWVKKYQLWLDVRSKAEFGNLLVTHQTVSPAKLVKEIQLNKKDSADQNLRLLIANQLQHLLPNIAAISAQVATAEHIQQAQTALHHLHLSLSLFKDWTDTKTDKWAHQLSAFKSHFENLQHFEHMQRTLGALLQNPKTAESLNKDILYAQEKLNNLVKSTQNVQHYLELLMFSLGTSEKTQTHDLKWFAQNALQTQYKQLQDSLTKADLNDFESLDELATRLNELKFSFPILTNIYDVKNLQKYSKSLNDAQQASEQYQVLTSSSSYLQQTDLEASDWFALGWLTAKQEAYAEKLLETTEQFLVSRKFLK</sequence>
<dbReference type="AlphaFoldDB" id="A0A1Y3CN67"/>
<dbReference type="GO" id="GO:0050355">
    <property type="term" value="F:inorganic triphosphate phosphatase activity"/>
    <property type="evidence" value="ECO:0007669"/>
    <property type="project" value="InterPro"/>
</dbReference>
<feature type="domain" description="CYTH" evidence="1">
    <location>
        <begin position="1"/>
        <end position="209"/>
    </location>
</feature>
<protein>
    <submittedName>
        <fullName evidence="2">CYTH domain-containing protein</fullName>
    </submittedName>
</protein>
<dbReference type="EMBL" id="NEGB01000002">
    <property type="protein sequence ID" value="OTG66571.1"/>
    <property type="molecule type" value="Genomic_DNA"/>
</dbReference>
<keyword evidence="3" id="KW-1185">Reference proteome</keyword>
<evidence type="ECO:0000259" key="1">
    <source>
        <dbReference type="PROSITE" id="PS51707"/>
    </source>
</evidence>
<dbReference type="PROSITE" id="PS51707">
    <property type="entry name" value="CYTH"/>
    <property type="match status" value="1"/>
</dbReference>
<dbReference type="SMART" id="SM01118">
    <property type="entry name" value="CYTH"/>
    <property type="match status" value="1"/>
</dbReference>
<accession>A0A1Y3CN67</accession>
<dbReference type="Pfam" id="PF01928">
    <property type="entry name" value="CYTH"/>
    <property type="match status" value="1"/>
</dbReference>
<dbReference type="Gene3D" id="1.40.20.10">
    <property type="entry name" value="CHAD domain"/>
    <property type="match status" value="1"/>
</dbReference>
<dbReference type="Proteomes" id="UP000242765">
    <property type="component" value="Unassembled WGS sequence"/>
</dbReference>
<evidence type="ECO:0000313" key="3">
    <source>
        <dbReference type="Proteomes" id="UP000242765"/>
    </source>
</evidence>
<proteinExistence type="predicted"/>
<dbReference type="InterPro" id="IPR033469">
    <property type="entry name" value="CYTH-like_dom_sf"/>
</dbReference>
<gene>
    <name evidence="2" type="ORF">B9T28_04805</name>
</gene>
<dbReference type="PANTHER" id="PTHR39569:SF1">
    <property type="entry name" value="INORGANIC TRIPHOSPHATASE"/>
    <property type="match status" value="1"/>
</dbReference>
<dbReference type="RefSeq" id="WP_086202817.1">
    <property type="nucleotide sequence ID" value="NZ_NEGB01000002.1"/>
</dbReference>
<evidence type="ECO:0000313" key="2">
    <source>
        <dbReference type="EMBL" id="OTG66571.1"/>
    </source>
</evidence>
<dbReference type="PANTHER" id="PTHR39569">
    <property type="entry name" value="INORGANIC TRIPHOSPHATASE"/>
    <property type="match status" value="1"/>
</dbReference>
<name>A0A1Y3CN67_9GAMM</name>
<comment type="caution">
    <text evidence="2">The sequence shown here is derived from an EMBL/GenBank/DDBJ whole genome shotgun (WGS) entry which is preliminary data.</text>
</comment>
<dbReference type="GO" id="GO:0046872">
    <property type="term" value="F:metal ion binding"/>
    <property type="evidence" value="ECO:0007669"/>
    <property type="project" value="TreeGrafter"/>
</dbReference>
<organism evidence="2 3">
    <name type="scientific">Acinetobacter silvestris</name>
    <dbReference type="NCBI Taxonomy" id="1977882"/>
    <lineage>
        <taxon>Bacteria</taxon>
        <taxon>Pseudomonadati</taxon>
        <taxon>Pseudomonadota</taxon>
        <taxon>Gammaproteobacteria</taxon>
        <taxon>Moraxellales</taxon>
        <taxon>Moraxellaceae</taxon>
        <taxon>Acinetobacter</taxon>
    </lineage>
</organism>
<dbReference type="InterPro" id="IPR023577">
    <property type="entry name" value="CYTH_domain"/>
</dbReference>
<reference evidence="2 3" key="1">
    <citation type="submission" date="2017-04" db="EMBL/GenBank/DDBJ databases">
        <title>High diversity of culturable Acinetobacter species in natural soil and water ecosystems.</title>
        <authorList>
            <person name="Nemec A."/>
            <person name="Radolfova-Krizova L."/>
        </authorList>
    </citation>
    <scope>NUCLEOTIDE SEQUENCE [LARGE SCALE GENOMIC DNA]</scope>
    <source>
        <strain evidence="2 3">ANC 4999</strain>
    </source>
</reference>
<dbReference type="SUPFAM" id="SSF55154">
    <property type="entry name" value="CYTH-like phosphatases"/>
    <property type="match status" value="1"/>
</dbReference>
<dbReference type="InterPro" id="IPR039013">
    <property type="entry name" value="YgiF"/>
</dbReference>
<dbReference type="CDD" id="cd07756">
    <property type="entry name" value="CYTH-like_Pase_CHAD"/>
    <property type="match status" value="1"/>
</dbReference>
<dbReference type="OrthoDB" id="3034217at2"/>